<name>A0A0C1Z4P4_9BACT</name>
<sequence>MVTEQEAQDKLPDYVEAMLKSAPEAEQIALYCLSDLIQNVFDHARTNGAGAFCAIAFDKRTSRVRLAVADCGQGIPATIKPHYEGDLDNQNSLLLALEPELSGNSARDGVNRGVGLYFVRRLALAASGGFCAVTEELSARASAHSPSDFVPRIVALPHRWQGTAVAVTFKAIGAEYSGPMQAIKDEIEGRGPRYADIRFFKKSANAPDWQRVKIDSDNGKFAMDRGRATALAQDQILPLLRLGAKVELDFTGVAKATQAFCHALIVPLLRSGGANVLGRLQFVGCSPRTRSPICFAVNYASTTDDA</sequence>
<dbReference type="Pfam" id="PF14213">
    <property type="entry name" value="DUF4325"/>
    <property type="match status" value="1"/>
</dbReference>
<dbReference type="Pfam" id="PF02518">
    <property type="entry name" value="HATPase_c"/>
    <property type="match status" value="1"/>
</dbReference>
<dbReference type="AlphaFoldDB" id="A0A0C1Z4P4"/>
<organism evidence="3 4">
    <name type="scientific">Enhygromyxa salina</name>
    <dbReference type="NCBI Taxonomy" id="215803"/>
    <lineage>
        <taxon>Bacteria</taxon>
        <taxon>Pseudomonadati</taxon>
        <taxon>Myxococcota</taxon>
        <taxon>Polyangia</taxon>
        <taxon>Nannocystales</taxon>
        <taxon>Nannocystaceae</taxon>
        <taxon>Enhygromyxa</taxon>
    </lineage>
</organism>
<dbReference type="Gene3D" id="3.30.565.10">
    <property type="entry name" value="Histidine kinase-like ATPase, C-terminal domain"/>
    <property type="match status" value="1"/>
</dbReference>
<evidence type="ECO:0000259" key="1">
    <source>
        <dbReference type="Pfam" id="PF02518"/>
    </source>
</evidence>
<dbReference type="InterPro" id="IPR025474">
    <property type="entry name" value="DUF4325"/>
</dbReference>
<dbReference type="InterPro" id="IPR036890">
    <property type="entry name" value="HATPase_C_sf"/>
</dbReference>
<dbReference type="InterPro" id="IPR003594">
    <property type="entry name" value="HATPase_dom"/>
</dbReference>
<feature type="domain" description="Histidine kinase/HSP90-like ATPase" evidence="1">
    <location>
        <begin position="32"/>
        <end position="136"/>
    </location>
</feature>
<proteinExistence type="predicted"/>
<gene>
    <name evidence="3" type="ORF">DB30_01194</name>
</gene>
<dbReference type="EMBL" id="JMCC02000123">
    <property type="protein sequence ID" value="KIG12629.1"/>
    <property type="molecule type" value="Genomic_DNA"/>
</dbReference>
<reference evidence="3 4" key="1">
    <citation type="submission" date="2014-12" db="EMBL/GenBank/DDBJ databases">
        <title>Genome assembly of Enhygromyxa salina DSM 15201.</title>
        <authorList>
            <person name="Sharma G."/>
            <person name="Subramanian S."/>
        </authorList>
    </citation>
    <scope>NUCLEOTIDE SEQUENCE [LARGE SCALE GENOMIC DNA]</scope>
    <source>
        <strain evidence="3 4">DSM 15201</strain>
    </source>
</reference>
<accession>A0A0C1Z4P4</accession>
<evidence type="ECO:0000313" key="4">
    <source>
        <dbReference type="Proteomes" id="UP000031599"/>
    </source>
</evidence>
<evidence type="ECO:0000259" key="2">
    <source>
        <dbReference type="Pfam" id="PF14213"/>
    </source>
</evidence>
<feature type="domain" description="DUF4325" evidence="2">
    <location>
        <begin position="234"/>
        <end position="287"/>
    </location>
</feature>
<dbReference type="Proteomes" id="UP000031599">
    <property type="component" value="Unassembled WGS sequence"/>
</dbReference>
<dbReference type="SUPFAM" id="SSF55874">
    <property type="entry name" value="ATPase domain of HSP90 chaperone/DNA topoisomerase II/histidine kinase"/>
    <property type="match status" value="1"/>
</dbReference>
<comment type="caution">
    <text evidence="3">The sequence shown here is derived from an EMBL/GenBank/DDBJ whole genome shotgun (WGS) entry which is preliminary data.</text>
</comment>
<evidence type="ECO:0000313" key="3">
    <source>
        <dbReference type="EMBL" id="KIG12629.1"/>
    </source>
</evidence>
<protein>
    <submittedName>
        <fullName evidence="3">Uncharacterized protein</fullName>
    </submittedName>
</protein>